<name>A0A0A9C3K1_ARUDO</name>
<reference evidence="1" key="2">
    <citation type="journal article" date="2015" name="Data Brief">
        <title>Shoot transcriptome of the giant reed, Arundo donax.</title>
        <authorList>
            <person name="Barrero R.A."/>
            <person name="Guerrero F.D."/>
            <person name="Moolhuijzen P."/>
            <person name="Goolsby J.A."/>
            <person name="Tidwell J."/>
            <person name="Bellgard S.E."/>
            <person name="Bellgard M.I."/>
        </authorList>
    </citation>
    <scope>NUCLEOTIDE SEQUENCE</scope>
    <source>
        <tissue evidence="1">Shoot tissue taken approximately 20 cm above the soil surface</tissue>
    </source>
</reference>
<protein>
    <submittedName>
        <fullName evidence="1">Uncharacterized protein</fullName>
    </submittedName>
</protein>
<sequence>MQIEFVFRCSVTVKLDRDN</sequence>
<dbReference type="EMBL" id="GBRH01227774">
    <property type="protein sequence ID" value="JAD70121.1"/>
    <property type="molecule type" value="Transcribed_RNA"/>
</dbReference>
<proteinExistence type="predicted"/>
<evidence type="ECO:0000313" key="1">
    <source>
        <dbReference type="EMBL" id="JAD70121.1"/>
    </source>
</evidence>
<reference evidence="1" key="1">
    <citation type="submission" date="2014-09" db="EMBL/GenBank/DDBJ databases">
        <authorList>
            <person name="Magalhaes I.L.F."/>
            <person name="Oliveira U."/>
            <person name="Santos F.R."/>
            <person name="Vidigal T.H.D.A."/>
            <person name="Brescovit A.D."/>
            <person name="Santos A.J."/>
        </authorList>
    </citation>
    <scope>NUCLEOTIDE SEQUENCE</scope>
    <source>
        <tissue evidence="1">Shoot tissue taken approximately 20 cm above the soil surface</tissue>
    </source>
</reference>
<dbReference type="AlphaFoldDB" id="A0A0A9C3K1"/>
<organism evidence="1">
    <name type="scientific">Arundo donax</name>
    <name type="common">Giant reed</name>
    <name type="synonym">Donax arundinaceus</name>
    <dbReference type="NCBI Taxonomy" id="35708"/>
    <lineage>
        <taxon>Eukaryota</taxon>
        <taxon>Viridiplantae</taxon>
        <taxon>Streptophyta</taxon>
        <taxon>Embryophyta</taxon>
        <taxon>Tracheophyta</taxon>
        <taxon>Spermatophyta</taxon>
        <taxon>Magnoliopsida</taxon>
        <taxon>Liliopsida</taxon>
        <taxon>Poales</taxon>
        <taxon>Poaceae</taxon>
        <taxon>PACMAD clade</taxon>
        <taxon>Arundinoideae</taxon>
        <taxon>Arundineae</taxon>
        <taxon>Arundo</taxon>
    </lineage>
</organism>
<accession>A0A0A9C3K1</accession>